<dbReference type="OrthoDB" id="10540603at2759"/>
<dbReference type="AlphaFoldDB" id="A0A165CND6"/>
<evidence type="ECO:0000313" key="1">
    <source>
        <dbReference type="EMBL" id="KZV82791.1"/>
    </source>
</evidence>
<gene>
    <name evidence="1" type="ORF">EXIGLDRAFT_729300</name>
</gene>
<protein>
    <submittedName>
        <fullName evidence="1">Uncharacterized protein</fullName>
    </submittedName>
</protein>
<accession>A0A165CND6</accession>
<keyword evidence="2" id="KW-1185">Reference proteome</keyword>
<name>A0A165CND6_EXIGL</name>
<dbReference type="Proteomes" id="UP000077266">
    <property type="component" value="Unassembled WGS sequence"/>
</dbReference>
<reference evidence="1 2" key="1">
    <citation type="journal article" date="2016" name="Mol. Biol. Evol.">
        <title>Comparative Genomics of Early-Diverging Mushroom-Forming Fungi Provides Insights into the Origins of Lignocellulose Decay Capabilities.</title>
        <authorList>
            <person name="Nagy L.G."/>
            <person name="Riley R."/>
            <person name="Tritt A."/>
            <person name="Adam C."/>
            <person name="Daum C."/>
            <person name="Floudas D."/>
            <person name="Sun H."/>
            <person name="Yadav J.S."/>
            <person name="Pangilinan J."/>
            <person name="Larsson K.H."/>
            <person name="Matsuura K."/>
            <person name="Barry K."/>
            <person name="Labutti K."/>
            <person name="Kuo R."/>
            <person name="Ohm R.A."/>
            <person name="Bhattacharya S.S."/>
            <person name="Shirouzu T."/>
            <person name="Yoshinaga Y."/>
            <person name="Martin F.M."/>
            <person name="Grigoriev I.V."/>
            <person name="Hibbett D.S."/>
        </authorList>
    </citation>
    <scope>NUCLEOTIDE SEQUENCE [LARGE SCALE GENOMIC DNA]</scope>
    <source>
        <strain evidence="1 2">HHB12029</strain>
    </source>
</reference>
<dbReference type="InParanoid" id="A0A165CND6"/>
<sequence length="663" mass="72586">MPCVALVPSGDVCGASTSADGRCRVHAAQYETLIHNWKVANGEMSTLLGADIPPLHAIIQTGDMENIAAVAERLTKLLDAVAIDSLAREEVKTRYKALPLFSEDKARIQRKTFMVKEAKDRLRTLAKWTTIGQHDQDDGYAERLALFTSQYPPVADSTAGRASGPRMIMFKNTLREALHNVGKTLGLPCDSKVLDLIDYAKESENTDGIAQACLRQNSTFVRKYAVLLTDGPPPSMIRALALDSQSECILQRLVLQQLLRRMLFYSPTTRPAIEYRDFNSIGEVFDSTFVSAEDLAFLENLIERDAFGNGLVWWKAAVQEALHIASGTSPQYPTFDVLGGWIYSDAAKVQLDADGWIILANILGNPPNLESKFTPLCQTFEEMHVFFSVLHLALPPPPHVHDSATGRTRASMCQAGFIMAELVPSHAGELPPVGPTNKPGAKRGTIQWVEFQRRAYLNGLIPSSDTPWTRSFFEALRAQERACVVVVYDETKTQGAPDAISVSGGPLGDSADWSIRTRTFDGPPFSGFDNLPEPKGRNWTTIRSAVDILTSDGTINLPDTGAGPSRSSPADAEQMFKGFATRIQGGEQKLVFSNKAFPARYVCILDSQPRTDGKDLLRVVEVAALRAAGVLHTLSPTDGELAIAAADLHERRMKECFSHIGTV</sequence>
<proteinExistence type="predicted"/>
<evidence type="ECO:0000313" key="2">
    <source>
        <dbReference type="Proteomes" id="UP000077266"/>
    </source>
</evidence>
<organism evidence="1 2">
    <name type="scientific">Exidia glandulosa HHB12029</name>
    <dbReference type="NCBI Taxonomy" id="1314781"/>
    <lineage>
        <taxon>Eukaryota</taxon>
        <taxon>Fungi</taxon>
        <taxon>Dikarya</taxon>
        <taxon>Basidiomycota</taxon>
        <taxon>Agaricomycotina</taxon>
        <taxon>Agaricomycetes</taxon>
        <taxon>Auriculariales</taxon>
        <taxon>Exidiaceae</taxon>
        <taxon>Exidia</taxon>
    </lineage>
</organism>
<dbReference type="EMBL" id="KV426304">
    <property type="protein sequence ID" value="KZV82791.1"/>
    <property type="molecule type" value="Genomic_DNA"/>
</dbReference>